<name>A0A4Y2I3T8_ARAVE</name>
<reference evidence="1 2" key="1">
    <citation type="journal article" date="2019" name="Sci. Rep.">
        <title>Orb-weaving spider Araneus ventricosus genome elucidates the spidroin gene catalogue.</title>
        <authorList>
            <person name="Kono N."/>
            <person name="Nakamura H."/>
            <person name="Ohtoshi R."/>
            <person name="Moran D.A.P."/>
            <person name="Shinohara A."/>
            <person name="Yoshida Y."/>
            <person name="Fujiwara M."/>
            <person name="Mori M."/>
            <person name="Tomita M."/>
            <person name="Arakawa K."/>
        </authorList>
    </citation>
    <scope>NUCLEOTIDE SEQUENCE [LARGE SCALE GENOMIC DNA]</scope>
</reference>
<evidence type="ECO:0000313" key="1">
    <source>
        <dbReference type="EMBL" id="GBM72112.1"/>
    </source>
</evidence>
<proteinExistence type="predicted"/>
<evidence type="ECO:0000313" key="2">
    <source>
        <dbReference type="Proteomes" id="UP000499080"/>
    </source>
</evidence>
<dbReference type="AlphaFoldDB" id="A0A4Y2I3T8"/>
<organism evidence="1 2">
    <name type="scientific">Araneus ventricosus</name>
    <name type="common">Orbweaver spider</name>
    <name type="synonym">Epeira ventricosa</name>
    <dbReference type="NCBI Taxonomy" id="182803"/>
    <lineage>
        <taxon>Eukaryota</taxon>
        <taxon>Metazoa</taxon>
        <taxon>Ecdysozoa</taxon>
        <taxon>Arthropoda</taxon>
        <taxon>Chelicerata</taxon>
        <taxon>Arachnida</taxon>
        <taxon>Araneae</taxon>
        <taxon>Araneomorphae</taxon>
        <taxon>Entelegynae</taxon>
        <taxon>Araneoidea</taxon>
        <taxon>Araneidae</taxon>
        <taxon>Araneus</taxon>
    </lineage>
</organism>
<protein>
    <submittedName>
        <fullName evidence="1">Uncharacterized protein</fullName>
    </submittedName>
</protein>
<dbReference type="Proteomes" id="UP000499080">
    <property type="component" value="Unassembled WGS sequence"/>
</dbReference>
<gene>
    <name evidence="1" type="ORF">AVEN_96202_1</name>
</gene>
<comment type="caution">
    <text evidence="1">The sequence shown here is derived from an EMBL/GenBank/DDBJ whole genome shotgun (WGS) entry which is preliminary data.</text>
</comment>
<keyword evidence="2" id="KW-1185">Reference proteome</keyword>
<accession>A0A4Y2I3T8</accession>
<sequence>MRRNEDRRETHISFIFVLRQKRAEIGSLILTKYLKNPHLSRNDPSVINNLPEFQLTSTSFLQSETSAEKTPFCSKHHSGTADFWKLQQWKTADALLRNQRMLF</sequence>
<dbReference type="EMBL" id="BGPR01002356">
    <property type="protein sequence ID" value="GBM72112.1"/>
    <property type="molecule type" value="Genomic_DNA"/>
</dbReference>